<feature type="transmembrane region" description="Helical" evidence="1">
    <location>
        <begin position="114"/>
        <end position="131"/>
    </location>
</feature>
<keyword evidence="1" id="KW-1133">Transmembrane helix</keyword>
<dbReference type="SMART" id="SM00267">
    <property type="entry name" value="GGDEF"/>
    <property type="match status" value="1"/>
</dbReference>
<dbReference type="PANTHER" id="PTHR46663">
    <property type="entry name" value="DIGUANYLATE CYCLASE DGCT-RELATED"/>
    <property type="match status" value="1"/>
</dbReference>
<dbReference type="Pfam" id="PF00990">
    <property type="entry name" value="GGDEF"/>
    <property type="match status" value="1"/>
</dbReference>
<dbReference type="Proteomes" id="UP001500967">
    <property type="component" value="Unassembled WGS sequence"/>
</dbReference>
<feature type="transmembrane region" description="Helical" evidence="1">
    <location>
        <begin position="44"/>
        <end position="62"/>
    </location>
</feature>
<keyword evidence="1" id="KW-0472">Membrane</keyword>
<reference evidence="3 4" key="1">
    <citation type="journal article" date="2019" name="Int. J. Syst. Evol. Microbiol.">
        <title>The Global Catalogue of Microorganisms (GCM) 10K type strain sequencing project: providing services to taxonomists for standard genome sequencing and annotation.</title>
        <authorList>
            <consortium name="The Broad Institute Genomics Platform"/>
            <consortium name="The Broad Institute Genome Sequencing Center for Infectious Disease"/>
            <person name="Wu L."/>
            <person name="Ma J."/>
        </authorList>
    </citation>
    <scope>NUCLEOTIDE SEQUENCE [LARGE SCALE GENOMIC DNA]</scope>
    <source>
        <strain evidence="3 4">JCM 10425</strain>
    </source>
</reference>
<dbReference type="Gene3D" id="3.30.450.40">
    <property type="match status" value="1"/>
</dbReference>
<gene>
    <name evidence="3" type="ORF">GCM10009539_82280</name>
</gene>
<proteinExistence type="predicted"/>
<feature type="domain" description="GGDEF" evidence="2">
    <location>
        <begin position="367"/>
        <end position="501"/>
    </location>
</feature>
<dbReference type="SUPFAM" id="SSF55781">
    <property type="entry name" value="GAF domain-like"/>
    <property type="match status" value="1"/>
</dbReference>
<dbReference type="RefSeq" id="WP_344654391.1">
    <property type="nucleotide sequence ID" value="NZ_BAAAGX010000046.1"/>
</dbReference>
<dbReference type="InterPro" id="IPR029016">
    <property type="entry name" value="GAF-like_dom_sf"/>
</dbReference>
<keyword evidence="4" id="KW-1185">Reference proteome</keyword>
<evidence type="ECO:0000256" key="1">
    <source>
        <dbReference type="SAM" id="Phobius"/>
    </source>
</evidence>
<evidence type="ECO:0000313" key="3">
    <source>
        <dbReference type="EMBL" id="GAA0281919.1"/>
    </source>
</evidence>
<accession>A0ABN0V9I7</accession>
<dbReference type="Gene3D" id="3.30.70.270">
    <property type="match status" value="1"/>
</dbReference>
<dbReference type="SUPFAM" id="SSF55073">
    <property type="entry name" value="Nucleotide cyclase"/>
    <property type="match status" value="1"/>
</dbReference>
<name>A0ABN0V9I7_9ACTN</name>
<keyword evidence="1" id="KW-0812">Transmembrane</keyword>
<feature type="transmembrane region" description="Helical" evidence="1">
    <location>
        <begin position="12"/>
        <end position="32"/>
    </location>
</feature>
<dbReference type="InterPro" id="IPR043128">
    <property type="entry name" value="Rev_trsase/Diguanyl_cyclase"/>
</dbReference>
<feature type="transmembrane region" description="Helical" evidence="1">
    <location>
        <begin position="143"/>
        <end position="160"/>
    </location>
</feature>
<dbReference type="NCBIfam" id="TIGR00254">
    <property type="entry name" value="GGDEF"/>
    <property type="match status" value="1"/>
</dbReference>
<dbReference type="PANTHER" id="PTHR46663:SF2">
    <property type="entry name" value="GGDEF DOMAIN-CONTAINING PROTEIN"/>
    <property type="match status" value="1"/>
</dbReference>
<sequence>MNAREVIRGWSLLHRVRGVFLLYAVFCALGPLAQVTGSNLLAPAQRALFDVALVVLVVWWVLRWRAGRFPRLVEPLEWVVVGASIACSADNDAAVNLIFGAICFRAFYGNKWDLLLRVGYVETALLLAPLVRREFTPDFQGPAPALGGAIAVLSLLMFVLKNALEQHERMVARERILAQGAAAVVAATDRSSIYRIATRTALGLAGDGDGIRTTLSRGDGWTTRIRAADGDGVEGLVGLEVHYDRMPPALLELFREGRPIYLEGDECSQLNGMASADVRQGGVFLVPLRTAGKWLGAMSIGADGPLRAEIRASMVTWATQVASSLETLRLNEELTRQAFHDSLTGLPNRALVHDRLRMALNTRSKARLVAFMLLDLDGFKQVNDVYGHQAGDELLREVANRLVGCVRQSDTVGRLGGDEFAVILPGVHDHTEGLKIADRLVESIRTPITADGHPVVVGASIGVAFAEHGSGGDLDELMRAADAAMYRVKATGHGGYSVADTPAFTA</sequence>
<dbReference type="CDD" id="cd01949">
    <property type="entry name" value="GGDEF"/>
    <property type="match status" value="1"/>
</dbReference>
<dbReference type="EMBL" id="BAAAGX010000046">
    <property type="protein sequence ID" value="GAA0281919.1"/>
    <property type="molecule type" value="Genomic_DNA"/>
</dbReference>
<dbReference type="PROSITE" id="PS50887">
    <property type="entry name" value="GGDEF"/>
    <property type="match status" value="1"/>
</dbReference>
<organism evidence="3 4">
    <name type="scientific">Cryptosporangium japonicum</name>
    <dbReference type="NCBI Taxonomy" id="80872"/>
    <lineage>
        <taxon>Bacteria</taxon>
        <taxon>Bacillati</taxon>
        <taxon>Actinomycetota</taxon>
        <taxon>Actinomycetes</taxon>
        <taxon>Cryptosporangiales</taxon>
        <taxon>Cryptosporangiaceae</taxon>
        <taxon>Cryptosporangium</taxon>
    </lineage>
</organism>
<evidence type="ECO:0000313" key="4">
    <source>
        <dbReference type="Proteomes" id="UP001500967"/>
    </source>
</evidence>
<dbReference type="InterPro" id="IPR000160">
    <property type="entry name" value="GGDEF_dom"/>
</dbReference>
<protein>
    <recommendedName>
        <fullName evidence="2">GGDEF domain-containing protein</fullName>
    </recommendedName>
</protein>
<evidence type="ECO:0000259" key="2">
    <source>
        <dbReference type="PROSITE" id="PS50887"/>
    </source>
</evidence>
<comment type="caution">
    <text evidence="3">The sequence shown here is derived from an EMBL/GenBank/DDBJ whole genome shotgun (WGS) entry which is preliminary data.</text>
</comment>
<dbReference type="InterPro" id="IPR052163">
    <property type="entry name" value="DGC-Regulatory_Protein"/>
</dbReference>
<dbReference type="InterPro" id="IPR029787">
    <property type="entry name" value="Nucleotide_cyclase"/>
</dbReference>